<evidence type="ECO:0000313" key="4">
    <source>
        <dbReference type="Proteomes" id="UP000190989"/>
    </source>
</evidence>
<dbReference type="RefSeq" id="WP_231634563.1">
    <property type="nucleotide sequence ID" value="NZ_FVZE01000004.1"/>
</dbReference>
<dbReference type="AlphaFoldDB" id="A0A1U6I3T9"/>
<evidence type="ECO:0000259" key="2">
    <source>
        <dbReference type="Pfam" id="PF05229"/>
    </source>
</evidence>
<keyword evidence="4" id="KW-1185">Reference proteome</keyword>
<evidence type="ECO:0000256" key="1">
    <source>
        <dbReference type="SAM" id="SignalP"/>
    </source>
</evidence>
<feature type="chain" id="PRO_5013160312" evidence="1">
    <location>
        <begin position="26"/>
        <end position="177"/>
    </location>
</feature>
<evidence type="ECO:0000313" key="3">
    <source>
        <dbReference type="EMBL" id="SLK02661.1"/>
    </source>
</evidence>
<feature type="domain" description="Spore coat protein U/FanG" evidence="2">
    <location>
        <begin position="28"/>
        <end position="174"/>
    </location>
</feature>
<keyword evidence="3" id="KW-0167">Capsid protein</keyword>
<proteinExistence type="predicted"/>
<protein>
    <submittedName>
        <fullName evidence="3">Spore coat protein U (SCPU) domain-containing protein</fullName>
    </submittedName>
</protein>
<keyword evidence="3" id="KW-0946">Virion</keyword>
<dbReference type="PANTHER" id="PTHR37089">
    <property type="entry name" value="PROTEIN U-RELATED"/>
    <property type="match status" value="1"/>
</dbReference>
<dbReference type="InterPro" id="IPR007893">
    <property type="entry name" value="Spore_coat_U/FanG"/>
</dbReference>
<reference evidence="4" key="1">
    <citation type="submission" date="2017-02" db="EMBL/GenBank/DDBJ databases">
        <authorList>
            <person name="Varghese N."/>
            <person name="Submissions S."/>
        </authorList>
    </citation>
    <scope>NUCLEOTIDE SEQUENCE [LARGE SCALE GENOMIC DNA]</scope>
    <source>
        <strain evidence="4">SM117</strain>
    </source>
</reference>
<dbReference type="EMBL" id="FVZE01000004">
    <property type="protein sequence ID" value="SLK02661.1"/>
    <property type="molecule type" value="Genomic_DNA"/>
</dbReference>
<keyword evidence="1" id="KW-0732">Signal</keyword>
<organism evidence="3 4">
    <name type="scientific">Novosphingobium mathurense</name>
    <dbReference type="NCBI Taxonomy" id="428990"/>
    <lineage>
        <taxon>Bacteria</taxon>
        <taxon>Pseudomonadati</taxon>
        <taxon>Pseudomonadota</taxon>
        <taxon>Alphaproteobacteria</taxon>
        <taxon>Sphingomonadales</taxon>
        <taxon>Sphingomonadaceae</taxon>
        <taxon>Novosphingobium</taxon>
    </lineage>
</organism>
<sequence>MGYRWHRASRMGAGLAAVLSTPAMADTTTTFQVSATVVSGCEINGALASNGEVLGRYGQLDFGTHSSLSTDTASAAIAADAGLTLSCTPGIALSMALGAGQHGSATRNMQAAGSSDLLPYRLYRDPAFSNEMQIDQAYAITFADPEAIALPIYGRVVLSGDKPPDTYSDTVVLTLSW</sequence>
<name>A0A1U6I3T9_9SPHN</name>
<dbReference type="InterPro" id="IPR053167">
    <property type="entry name" value="Spore_coat_component"/>
</dbReference>
<accession>A0A1U6I3T9</accession>
<feature type="signal peptide" evidence="1">
    <location>
        <begin position="1"/>
        <end position="25"/>
    </location>
</feature>
<dbReference type="Proteomes" id="UP000190989">
    <property type="component" value="Unassembled WGS sequence"/>
</dbReference>
<dbReference type="Pfam" id="PF05229">
    <property type="entry name" value="SCPU"/>
    <property type="match status" value="1"/>
</dbReference>
<dbReference type="STRING" id="428990.SAMN06295987_104123"/>
<gene>
    <name evidence="3" type="ORF">SAMN06295987_104123</name>
</gene>
<dbReference type="SMART" id="SM00972">
    <property type="entry name" value="SCPU"/>
    <property type="match status" value="1"/>
</dbReference>